<keyword evidence="2" id="KW-1185">Reference proteome</keyword>
<accession>A0A2I0TVJ3</accession>
<dbReference type="InterPro" id="IPR036352">
    <property type="entry name" value="Semap_dom_sf"/>
</dbReference>
<dbReference type="InterPro" id="IPR015943">
    <property type="entry name" value="WD40/YVTN_repeat-like_dom_sf"/>
</dbReference>
<organism evidence="1 2">
    <name type="scientific">Limosa lapponica baueri</name>
    <dbReference type="NCBI Taxonomy" id="1758121"/>
    <lineage>
        <taxon>Eukaryota</taxon>
        <taxon>Metazoa</taxon>
        <taxon>Chordata</taxon>
        <taxon>Craniata</taxon>
        <taxon>Vertebrata</taxon>
        <taxon>Euteleostomi</taxon>
        <taxon>Archelosauria</taxon>
        <taxon>Archosauria</taxon>
        <taxon>Dinosauria</taxon>
        <taxon>Saurischia</taxon>
        <taxon>Theropoda</taxon>
        <taxon>Coelurosauria</taxon>
        <taxon>Aves</taxon>
        <taxon>Neognathae</taxon>
        <taxon>Neoaves</taxon>
        <taxon>Charadriiformes</taxon>
        <taxon>Scolopacidae</taxon>
        <taxon>Limosa</taxon>
    </lineage>
</organism>
<dbReference type="Proteomes" id="UP000233556">
    <property type="component" value="Unassembled WGS sequence"/>
</dbReference>
<dbReference type="Gene3D" id="2.130.10.10">
    <property type="entry name" value="YVTN repeat-like/Quinoprotein amine dehydrogenase"/>
    <property type="match status" value="1"/>
</dbReference>
<sequence>MLSALAVVHQLLYKDIYPKASQNVPEHSEAEHQQCVRKEHPTIAFEDLKPWVSNFTYPGVHDFSQLALDANRNQLIVGARNYLFRLSLHNVSLIQCKFAQSDGARRRQSQNQMLIPTPTIMLGEGLFHTCPFEQCFLLLILESLGERSQTLKGSSFYLLNDYEGLSFKTNAKSIKMSKSSPSTSRIIS</sequence>
<protein>
    <submittedName>
        <fullName evidence="1">Semaphorin-5b isoform x3</fullName>
    </submittedName>
</protein>
<gene>
    <name evidence="1" type="ORF">llap_11897</name>
</gene>
<dbReference type="AlphaFoldDB" id="A0A2I0TVJ3"/>
<proteinExistence type="predicted"/>
<evidence type="ECO:0000313" key="2">
    <source>
        <dbReference type="Proteomes" id="UP000233556"/>
    </source>
</evidence>
<dbReference type="EMBL" id="KZ506979">
    <property type="protein sequence ID" value="PKU37799.1"/>
    <property type="molecule type" value="Genomic_DNA"/>
</dbReference>
<dbReference type="OrthoDB" id="9428731at2759"/>
<name>A0A2I0TVJ3_LIMLA</name>
<reference evidence="2" key="2">
    <citation type="submission" date="2017-12" db="EMBL/GenBank/DDBJ databases">
        <title>Genome sequence of the Bar-tailed Godwit (Limosa lapponica baueri).</title>
        <authorList>
            <person name="Lima N.C.B."/>
            <person name="Parody-Merino A.M."/>
            <person name="Battley P.F."/>
            <person name="Fidler A.E."/>
            <person name="Prosdocimi F."/>
        </authorList>
    </citation>
    <scope>NUCLEOTIDE SEQUENCE [LARGE SCALE GENOMIC DNA]</scope>
</reference>
<dbReference type="SUPFAM" id="SSF101912">
    <property type="entry name" value="Sema domain"/>
    <property type="match status" value="1"/>
</dbReference>
<reference evidence="2" key="1">
    <citation type="submission" date="2017-11" db="EMBL/GenBank/DDBJ databases">
        <authorList>
            <person name="Lima N.C."/>
            <person name="Parody-Merino A.M."/>
            <person name="Battley P.F."/>
            <person name="Fidler A.E."/>
            <person name="Prosdocimi F."/>
        </authorList>
    </citation>
    <scope>NUCLEOTIDE SEQUENCE [LARGE SCALE GENOMIC DNA]</scope>
</reference>
<evidence type="ECO:0000313" key="1">
    <source>
        <dbReference type="EMBL" id="PKU37799.1"/>
    </source>
</evidence>